<feature type="transmembrane region" description="Helical" evidence="1">
    <location>
        <begin position="260"/>
        <end position="284"/>
    </location>
</feature>
<keyword evidence="1" id="KW-1133">Transmembrane helix</keyword>
<feature type="transmembrane region" description="Helical" evidence="1">
    <location>
        <begin position="296"/>
        <end position="316"/>
    </location>
</feature>
<comment type="caution">
    <text evidence="3">The sequence shown here is derived from an EMBL/GenBank/DDBJ whole genome shotgun (WGS) entry which is preliminary data.</text>
</comment>
<dbReference type="RefSeq" id="WP_408083601.1">
    <property type="nucleotide sequence ID" value="NZ_JBELPZ010000002.1"/>
</dbReference>
<accession>A0ABW8YT31</accession>
<dbReference type="EMBL" id="JBELPZ010000002">
    <property type="protein sequence ID" value="MFL9843354.1"/>
    <property type="molecule type" value="Genomic_DNA"/>
</dbReference>
<feature type="chain" id="PRO_5047424907" evidence="2">
    <location>
        <begin position="22"/>
        <end position="372"/>
    </location>
</feature>
<evidence type="ECO:0000313" key="3">
    <source>
        <dbReference type="EMBL" id="MFL9843354.1"/>
    </source>
</evidence>
<evidence type="ECO:0000256" key="2">
    <source>
        <dbReference type="SAM" id="SignalP"/>
    </source>
</evidence>
<protein>
    <submittedName>
        <fullName evidence="3">Exosortase/archaeosortase family protein</fullName>
    </submittedName>
</protein>
<organism evidence="3 4">
    <name type="scientific">Flavobacterium rhizosphaerae</name>
    <dbReference type="NCBI Taxonomy" id="3163298"/>
    <lineage>
        <taxon>Bacteria</taxon>
        <taxon>Pseudomonadati</taxon>
        <taxon>Bacteroidota</taxon>
        <taxon>Flavobacteriia</taxon>
        <taxon>Flavobacteriales</taxon>
        <taxon>Flavobacteriaceae</taxon>
        <taxon>Flavobacterium</taxon>
    </lineage>
</organism>
<keyword evidence="4" id="KW-1185">Reference proteome</keyword>
<gene>
    <name evidence="3" type="ORF">ABS766_02870</name>
</gene>
<reference evidence="3 4" key="1">
    <citation type="submission" date="2024-06" db="EMBL/GenBank/DDBJ databases">
        <authorList>
            <person name="Kaempfer P."/>
            <person name="Viver T."/>
        </authorList>
    </citation>
    <scope>NUCLEOTIDE SEQUENCE [LARGE SCALE GENOMIC DNA]</scope>
    <source>
        <strain evidence="3 4">ST-119</strain>
    </source>
</reference>
<evidence type="ECO:0000313" key="4">
    <source>
        <dbReference type="Proteomes" id="UP001629156"/>
    </source>
</evidence>
<dbReference type="Proteomes" id="UP001629156">
    <property type="component" value="Unassembled WGS sequence"/>
</dbReference>
<keyword evidence="2" id="KW-0732">Signal</keyword>
<feature type="signal peptide" evidence="2">
    <location>
        <begin position="1"/>
        <end position="21"/>
    </location>
</feature>
<evidence type="ECO:0000256" key="1">
    <source>
        <dbReference type="SAM" id="Phobius"/>
    </source>
</evidence>
<keyword evidence="1" id="KW-0812">Transmembrane</keyword>
<proteinExistence type="predicted"/>
<sequence>MAKFRKNILLLLLLIPFATDANMASPVLEGSFSSSPFIGNYVDITYEKIHIIPDRGFKTAKFVVEYYIEAKKSGLQIPLLFYAAGLRNGFEVKIDGKNVALQQVPQNYNPHGGVPYYEFMQFYQRKPWQNYDGVFEAELEDGEFNTNVLFNELQFFYVDIPKGSHIIEVNYTADHWIVRDHWLNTYSFRYALSPAKYWRSYGGLEVTLDNTAAHKAITTNLGVPESGNLKTTAVWKFDTLPAAYIIIEDKPKISVVAESLITIGPGLMAFALSVILVTLHIIFIKKYRRRHISKKYSTVVIAGSVILPFICLYLYLVMYSVIDYFIGEAYASHYHGYIFLIFIFYPFLVVIYWLVMWLLDWLLKKRLKLVNK</sequence>
<feature type="transmembrane region" description="Helical" evidence="1">
    <location>
        <begin position="336"/>
        <end position="359"/>
    </location>
</feature>
<name>A0ABW8YT31_9FLAO</name>
<keyword evidence="1" id="KW-0472">Membrane</keyword>